<gene>
    <name evidence="2" type="ORF">CLV40_11788</name>
</gene>
<dbReference type="InterPro" id="IPR003737">
    <property type="entry name" value="GlcNAc_PI_deacetylase-related"/>
</dbReference>
<dbReference type="SUPFAM" id="SSF102588">
    <property type="entry name" value="LmbE-like"/>
    <property type="match status" value="1"/>
</dbReference>
<evidence type="ECO:0000313" key="3">
    <source>
        <dbReference type="Proteomes" id="UP000239203"/>
    </source>
</evidence>
<proteinExistence type="predicted"/>
<dbReference type="Pfam" id="PF02585">
    <property type="entry name" value="PIG-L"/>
    <property type="match status" value="1"/>
</dbReference>
<sequence length="262" mass="28713">MATVIAFHAHPDDEVILTGGTLARAVAEGDRVLIVVATQGMDPNGPTPRQGELQASAAALGVERVIRLGYADSGHGPLLYPDPPGWTRFARADTEAAAERLAAILRAERAEVLIGYDPNGGYGHRDHLKVHEVGRRAAELVGVPTVLEATAPRDLAVRVGRVLRALRVPFRFDLEGTFSPSAAITHRVDVRRYARQKRAALLAYRSVVHGKGRLAPALRLLLRLPLPVFALFAGREWFVDPARTPVPYERRRTEDLIGRTWV</sequence>
<keyword evidence="3" id="KW-1185">Reference proteome</keyword>
<comment type="caution">
    <text evidence="2">The sequence shown here is derived from an EMBL/GenBank/DDBJ whole genome shotgun (WGS) entry which is preliminary data.</text>
</comment>
<reference evidence="2 3" key="1">
    <citation type="submission" date="2018-02" db="EMBL/GenBank/DDBJ databases">
        <title>Genomic Encyclopedia of Archaeal and Bacterial Type Strains, Phase II (KMG-II): from individual species to whole genera.</title>
        <authorList>
            <person name="Goeker M."/>
        </authorList>
    </citation>
    <scope>NUCLEOTIDE SEQUENCE [LARGE SCALE GENOMIC DNA]</scope>
    <source>
        <strain evidence="2 3">YU 961-1</strain>
    </source>
</reference>
<dbReference type="AlphaFoldDB" id="A0A2S6GI01"/>
<dbReference type="Proteomes" id="UP000239203">
    <property type="component" value="Unassembled WGS sequence"/>
</dbReference>
<dbReference type="EMBL" id="PTIX01000017">
    <property type="protein sequence ID" value="PPK64849.1"/>
    <property type="molecule type" value="Genomic_DNA"/>
</dbReference>
<accession>A0A2S6GI01</accession>
<protein>
    <submittedName>
        <fullName evidence="2">LmbE family N-acetylglucosaminyl deacetylase</fullName>
    </submittedName>
</protein>
<dbReference type="RefSeq" id="WP_104481616.1">
    <property type="nucleotide sequence ID" value="NZ_CP154825.1"/>
</dbReference>
<dbReference type="Gene3D" id="3.40.50.10320">
    <property type="entry name" value="LmbE-like"/>
    <property type="match status" value="1"/>
</dbReference>
<dbReference type="InterPro" id="IPR024078">
    <property type="entry name" value="LmbE-like_dom_sf"/>
</dbReference>
<dbReference type="OrthoDB" id="158614at2"/>
<dbReference type="GO" id="GO:0016811">
    <property type="term" value="F:hydrolase activity, acting on carbon-nitrogen (but not peptide) bonds, in linear amides"/>
    <property type="evidence" value="ECO:0007669"/>
    <property type="project" value="TreeGrafter"/>
</dbReference>
<dbReference type="PANTHER" id="PTHR12993">
    <property type="entry name" value="N-ACETYLGLUCOSAMINYL-PHOSPHATIDYLINOSITOL DE-N-ACETYLASE-RELATED"/>
    <property type="match status" value="1"/>
</dbReference>
<name>A0A2S6GI01_9PSEU</name>
<organism evidence="2 3">
    <name type="scientific">Actinokineospora auranticolor</name>
    <dbReference type="NCBI Taxonomy" id="155976"/>
    <lineage>
        <taxon>Bacteria</taxon>
        <taxon>Bacillati</taxon>
        <taxon>Actinomycetota</taxon>
        <taxon>Actinomycetes</taxon>
        <taxon>Pseudonocardiales</taxon>
        <taxon>Pseudonocardiaceae</taxon>
        <taxon>Actinokineospora</taxon>
    </lineage>
</organism>
<dbReference type="GO" id="GO:0016137">
    <property type="term" value="P:glycoside metabolic process"/>
    <property type="evidence" value="ECO:0007669"/>
    <property type="project" value="UniProtKB-ARBA"/>
</dbReference>
<evidence type="ECO:0000256" key="1">
    <source>
        <dbReference type="ARBA" id="ARBA00022833"/>
    </source>
</evidence>
<dbReference type="PANTHER" id="PTHR12993:SF11">
    <property type="entry name" value="N-ACETYLGLUCOSAMINYL-PHOSPHATIDYLINOSITOL DE-N-ACETYLASE"/>
    <property type="match status" value="1"/>
</dbReference>
<evidence type="ECO:0000313" key="2">
    <source>
        <dbReference type="EMBL" id="PPK64849.1"/>
    </source>
</evidence>
<keyword evidence="1" id="KW-0862">Zinc</keyword>